<dbReference type="Pfam" id="PF00169">
    <property type="entry name" value="PH"/>
    <property type="match status" value="1"/>
</dbReference>
<dbReference type="Pfam" id="PF07059">
    <property type="entry name" value="EDR2_C"/>
    <property type="match status" value="1"/>
</dbReference>
<protein>
    <recommendedName>
        <fullName evidence="2">PH domain-containing protein</fullName>
    </recommendedName>
</protein>
<comment type="caution">
    <text evidence="3">The sequence shown here is derived from an EMBL/GenBank/DDBJ whole genome shotgun (WGS) entry which is preliminary data.</text>
</comment>
<dbReference type="Proteomes" id="UP000460718">
    <property type="component" value="Unassembled WGS sequence"/>
</dbReference>
<evidence type="ECO:0000259" key="2">
    <source>
        <dbReference type="PROSITE" id="PS50003"/>
    </source>
</evidence>
<dbReference type="EMBL" id="QXFW01003808">
    <property type="protein sequence ID" value="KAE8968678.1"/>
    <property type="molecule type" value="Genomic_DNA"/>
</dbReference>
<feature type="region of interest" description="Disordered" evidence="1">
    <location>
        <begin position="273"/>
        <end position="321"/>
    </location>
</feature>
<gene>
    <name evidence="3" type="ORF">PF011_g27094</name>
</gene>
<feature type="domain" description="PH" evidence="2">
    <location>
        <begin position="29"/>
        <end position="142"/>
    </location>
</feature>
<evidence type="ECO:0000256" key="1">
    <source>
        <dbReference type="SAM" id="MobiDB-lite"/>
    </source>
</evidence>
<dbReference type="InterPro" id="IPR001849">
    <property type="entry name" value="PH_domain"/>
</dbReference>
<dbReference type="InterPro" id="IPR011993">
    <property type="entry name" value="PH-like_dom_sf"/>
</dbReference>
<dbReference type="CDD" id="cd00821">
    <property type="entry name" value="PH"/>
    <property type="match status" value="1"/>
</dbReference>
<dbReference type="PANTHER" id="PTHR31558">
    <property type="entry name" value="CW14 PROTEIN"/>
    <property type="match status" value="1"/>
</dbReference>
<feature type="compositionally biased region" description="Low complexity" evidence="1">
    <location>
        <begin position="304"/>
        <end position="318"/>
    </location>
</feature>
<sequence>MVSAPQSSVASARLPSSSSKRMEAVGQSTALLSAYLLKQSAGKWKRKRWNQRWFVLDRDNGVLRYFRHASPLEAVPLRSDAHGVLALKQAGASLVVQGDLPAGVPTPFCFTVVVDGQKEVRLCADTNAEFRQWTTAISAIISPVRAGSRTGEAKVAPARAVSPASSSSSAAELPSPLQSPVQEVKKVEVEVEEDTETVNEEVGVEPRQVMEQLHGFVGNNRVLLIALNPAIVLLRFGDASAWFLVALAANALCVWLLWFRKVEPCRRVVSPRSRRRRSAASLSPAPSTGSEVHKEKPKPKRKSSVSGERVSSSSVDEVPQPKRATLSGEINGLKTSAGVSLKMCSTTPAEIVPGCWTQVDATRFNIRQGPNYRKTKMKAASAPALLELIAVDVYQSVVKADNVGSIVDLSVLKPAAGDLDLFIVNCQVPSYQPSNPLWGEKQGDGPGFNFVTYFAIPPAIRKMLDAPGDPPLQAVRLLKGFMQPQSWVSERFKAIGIVVNPEEQKLGRAERHLLETYNGQPILTRPQHQFYRGNGYFEVDVNAHDFNYVARKGLVGVSDHACNMILDFGFVLEGQEDHELPEQILGSVRLCKVDVRQAPSLS</sequence>
<organism evidence="3 4">
    <name type="scientific">Phytophthora fragariae</name>
    <dbReference type="NCBI Taxonomy" id="53985"/>
    <lineage>
        <taxon>Eukaryota</taxon>
        <taxon>Sar</taxon>
        <taxon>Stramenopiles</taxon>
        <taxon>Oomycota</taxon>
        <taxon>Peronosporomycetes</taxon>
        <taxon>Peronosporales</taxon>
        <taxon>Peronosporaceae</taxon>
        <taxon>Phytophthora</taxon>
    </lineage>
</organism>
<accession>A0A6A3HKR3</accession>
<proteinExistence type="predicted"/>
<name>A0A6A3HKR3_9STRA</name>
<reference evidence="3 4" key="1">
    <citation type="submission" date="2018-09" db="EMBL/GenBank/DDBJ databases">
        <title>Genomic investigation of the strawberry pathogen Phytophthora fragariae indicates pathogenicity is determined by transcriptional variation in three key races.</title>
        <authorList>
            <person name="Adams T.M."/>
            <person name="Armitage A.D."/>
            <person name="Sobczyk M.K."/>
            <person name="Bates H.J."/>
            <person name="Dunwell J.M."/>
            <person name="Nellist C.F."/>
            <person name="Harrison R.J."/>
        </authorList>
    </citation>
    <scope>NUCLEOTIDE SEQUENCE [LARGE SCALE GENOMIC DNA]</scope>
    <source>
        <strain evidence="3 4">SCRP245</strain>
    </source>
</reference>
<dbReference type="PROSITE" id="PS50003">
    <property type="entry name" value="PH_DOMAIN"/>
    <property type="match status" value="1"/>
</dbReference>
<dbReference type="Gene3D" id="2.30.29.30">
    <property type="entry name" value="Pleckstrin-homology domain (PH domain)/Phosphotyrosine-binding domain (PTB)"/>
    <property type="match status" value="1"/>
</dbReference>
<evidence type="ECO:0000313" key="4">
    <source>
        <dbReference type="Proteomes" id="UP000460718"/>
    </source>
</evidence>
<dbReference type="SMART" id="SM00233">
    <property type="entry name" value="PH"/>
    <property type="match status" value="1"/>
</dbReference>
<dbReference type="SUPFAM" id="SSF50729">
    <property type="entry name" value="PH domain-like"/>
    <property type="match status" value="1"/>
</dbReference>
<evidence type="ECO:0000313" key="3">
    <source>
        <dbReference type="EMBL" id="KAE8968678.1"/>
    </source>
</evidence>
<dbReference type="InterPro" id="IPR009769">
    <property type="entry name" value="EDR2_C"/>
</dbReference>
<dbReference type="PANTHER" id="PTHR31558:SF3">
    <property type="entry name" value="CW14 PROTEIN"/>
    <property type="match status" value="1"/>
</dbReference>
<dbReference type="AlphaFoldDB" id="A0A6A3HKR3"/>